<comment type="caution">
    <text evidence="2">The sequence shown here is derived from an EMBL/GenBank/DDBJ whole genome shotgun (WGS) entry which is preliminary data.</text>
</comment>
<dbReference type="PIRSF" id="PIRSF006380">
    <property type="entry name" value="UCP006380"/>
    <property type="match status" value="1"/>
</dbReference>
<dbReference type="Gene3D" id="3.30.2170.10">
    <property type="entry name" value="archaeoglobus fulgidus dsm 4304 superfamily"/>
    <property type="match status" value="1"/>
</dbReference>
<evidence type="ECO:0000313" key="3">
    <source>
        <dbReference type="Proteomes" id="UP000730161"/>
    </source>
</evidence>
<dbReference type="Pfam" id="PF01949">
    <property type="entry name" value="Endo_dU"/>
    <property type="match status" value="1"/>
</dbReference>
<dbReference type="OrthoDB" id="15207at2157"/>
<organism evidence="2 3">
    <name type="scientific">Methanocalculus chunghsingensis</name>
    <dbReference type="NCBI Taxonomy" id="156457"/>
    <lineage>
        <taxon>Archaea</taxon>
        <taxon>Methanobacteriati</taxon>
        <taxon>Methanobacteriota</taxon>
        <taxon>Stenosarchaea group</taxon>
        <taxon>Methanomicrobia</taxon>
        <taxon>Methanomicrobiales</taxon>
        <taxon>Methanocalculaceae</taxon>
        <taxon>Methanocalculus</taxon>
    </lineage>
</organism>
<sequence>MHPEKSGTRILGIAESFRGSKRSILAGIVMRRDLRIDGAALETITVGGMDATDAIIRLYEALNRSDINLILISGAAIAWYNIINPEIISQTTDRPVIIITYEESDGLCDALRHHFPGDAERFAAYKTLRERDPVHLHTGHTVYLRRAGISRITAEQIINQITLDGKVPEPVRVARLIARSVMRSSQTGI</sequence>
<dbReference type="Proteomes" id="UP000730161">
    <property type="component" value="Unassembled WGS sequence"/>
</dbReference>
<protein>
    <recommendedName>
        <fullName evidence="1">UPF0215 protein RJ53_00885</fullName>
    </recommendedName>
</protein>
<dbReference type="AlphaFoldDB" id="A0A8J7W8K2"/>
<dbReference type="HAMAP" id="MF_00582">
    <property type="entry name" value="UPF0215"/>
    <property type="match status" value="1"/>
</dbReference>
<dbReference type="InterPro" id="IPR002802">
    <property type="entry name" value="Endo_dU"/>
</dbReference>
<gene>
    <name evidence="2" type="ORF">RJ53_00885</name>
</gene>
<keyword evidence="3" id="KW-1185">Reference proteome</keyword>
<proteinExistence type="inferred from homology"/>
<reference evidence="2" key="1">
    <citation type="submission" date="2014-12" db="EMBL/GenBank/DDBJ databases">
        <authorList>
            <person name="Huang H.-H."/>
            <person name="Chen S.-C."/>
            <person name="Lai M.-C."/>
        </authorList>
    </citation>
    <scope>NUCLEOTIDE SEQUENCE</scope>
    <source>
        <strain evidence="2">K1F9705b</strain>
    </source>
</reference>
<evidence type="ECO:0000313" key="2">
    <source>
        <dbReference type="EMBL" id="MBR1368122.1"/>
    </source>
</evidence>
<comment type="similarity">
    <text evidence="1">Belongs to the UPF0215 family.</text>
</comment>
<name>A0A8J7W8K2_9EURY</name>
<dbReference type="PANTHER" id="PTHR39518">
    <property type="entry name" value="UPF0215 PROTEIN MJ1150"/>
    <property type="match status" value="1"/>
</dbReference>
<dbReference type="EMBL" id="JWHL01000001">
    <property type="protein sequence ID" value="MBR1368122.1"/>
    <property type="molecule type" value="Genomic_DNA"/>
</dbReference>
<dbReference type="RefSeq" id="WP_211529719.1">
    <property type="nucleotide sequence ID" value="NZ_JWHL01000001.1"/>
</dbReference>
<dbReference type="PANTHER" id="PTHR39518:SF2">
    <property type="entry name" value="UPF0215 PROTEIN MJ1150"/>
    <property type="match status" value="1"/>
</dbReference>
<evidence type="ECO:0000256" key="1">
    <source>
        <dbReference type="HAMAP-Rule" id="MF_00582"/>
    </source>
</evidence>
<accession>A0A8J7W8K2</accession>